<gene>
    <name evidence="1" type="ORF">MPAN_011500</name>
</gene>
<sequence length="181" mass="21442">MSENINKVEQDRLLKVLKERFEKHVKRHQTVSWDDILSHLSEDHIYSIYHMELTGGQPDAVCFENNLFFVDMAKETPKDRRSICYDKKARLGRKKFPPKTSVLEMAEEMKIEVLDKDMYMKLQEIEDIDLKTSSWIKTPENIRKLGGALYGDKRYNETFIYHNGADSYYGVRGFRGYIKIY</sequence>
<evidence type="ECO:0000313" key="2">
    <source>
        <dbReference type="Proteomes" id="UP000620133"/>
    </source>
</evidence>
<organism evidence="1 2">
    <name type="scientific">Mariniplasma anaerobium</name>
    <dbReference type="NCBI Taxonomy" id="2735436"/>
    <lineage>
        <taxon>Bacteria</taxon>
        <taxon>Bacillati</taxon>
        <taxon>Mycoplasmatota</taxon>
        <taxon>Mollicutes</taxon>
        <taxon>Acholeplasmatales</taxon>
        <taxon>Acholeplasmataceae</taxon>
        <taxon>Mariniplasma</taxon>
    </lineage>
</organism>
<dbReference type="AlphaFoldDB" id="A0A7U9TH12"/>
<name>A0A7U9TH12_9MOLU</name>
<evidence type="ECO:0000313" key="1">
    <source>
        <dbReference type="EMBL" id="BCR36257.1"/>
    </source>
</evidence>
<dbReference type="RefSeq" id="WP_176238921.1">
    <property type="nucleotide sequence ID" value="NZ_AP024412.1"/>
</dbReference>
<dbReference type="KEGG" id="manr:MPAN_011500"/>
<accession>A0A7U9TH12</accession>
<dbReference type="EMBL" id="AP024412">
    <property type="protein sequence ID" value="BCR36257.1"/>
    <property type="molecule type" value="Genomic_DNA"/>
</dbReference>
<evidence type="ECO:0008006" key="3">
    <source>
        <dbReference type="Google" id="ProtNLM"/>
    </source>
</evidence>
<dbReference type="InterPro" id="IPR025352">
    <property type="entry name" value="DUF4256"/>
</dbReference>
<dbReference type="Proteomes" id="UP000620133">
    <property type="component" value="Chromosome"/>
</dbReference>
<keyword evidence="2" id="KW-1185">Reference proteome</keyword>
<protein>
    <recommendedName>
        <fullName evidence="3">DUF4256 domain-containing protein</fullName>
    </recommendedName>
</protein>
<dbReference type="Pfam" id="PF14066">
    <property type="entry name" value="DUF4256"/>
    <property type="match status" value="1"/>
</dbReference>
<proteinExistence type="predicted"/>
<reference evidence="1" key="1">
    <citation type="submission" date="2021-01" db="EMBL/GenBank/DDBJ databases">
        <title>Draft genome sequence of Acholeplasmataceae bacterium strain Mahy22.</title>
        <authorList>
            <person name="Watanabe M."/>
            <person name="Kojima H."/>
            <person name="Fukui M."/>
        </authorList>
    </citation>
    <scope>NUCLEOTIDE SEQUENCE</scope>
    <source>
        <strain evidence="1">Mahy22</strain>
    </source>
</reference>